<evidence type="ECO:0000313" key="2">
    <source>
        <dbReference type="EMBL" id="AHL19273.1"/>
    </source>
</evidence>
<protein>
    <submittedName>
        <fullName evidence="2">DUF1768 domain-containing protein</fullName>
    </submittedName>
</protein>
<dbReference type="RefSeq" id="YP_009044522.1">
    <property type="nucleotide sequence ID" value="NC_024383.1"/>
</dbReference>
<organism evidence="2 3">
    <name type="scientific">Listeria phage LP-083-2</name>
    <dbReference type="NCBI Taxonomy" id="1458855"/>
    <lineage>
        <taxon>Viruses</taxon>
        <taxon>Duplodnaviria</taxon>
        <taxon>Heunggongvirae</taxon>
        <taxon>Uroviricota</taxon>
        <taxon>Caudoviricetes</taxon>
        <taxon>Herelleviridae</taxon>
        <taxon>Jasinskavirinae</taxon>
        <taxon>Pecentumvirus</taxon>
        <taxon>Pecentumvirus LP0832</taxon>
    </lineage>
</organism>
<evidence type="ECO:0000313" key="3">
    <source>
        <dbReference type="Proteomes" id="UP000026997"/>
    </source>
</evidence>
<accession>A0A059T5Q0</accession>
<keyword evidence="3" id="KW-1185">Reference proteome</keyword>
<dbReference type="InterPro" id="IPR012816">
    <property type="entry name" value="NADAR"/>
</dbReference>
<dbReference type="Proteomes" id="UP000026997">
    <property type="component" value="Segment"/>
</dbReference>
<dbReference type="EMBL" id="KJ094030">
    <property type="protein sequence ID" value="AHL19273.1"/>
    <property type="molecule type" value="Genomic_DNA"/>
</dbReference>
<dbReference type="Gene3D" id="1.10.357.40">
    <property type="entry name" value="YbiA-like"/>
    <property type="match status" value="1"/>
</dbReference>
<dbReference type="KEGG" id="vg:19735632"/>
<gene>
    <name evidence="2" type="ORF">LP083-2_066</name>
</gene>
<dbReference type="NCBIfam" id="TIGR02464">
    <property type="entry name" value="ribofla_fusion"/>
    <property type="match status" value="1"/>
</dbReference>
<dbReference type="SUPFAM" id="SSF143990">
    <property type="entry name" value="YbiA-like"/>
    <property type="match status" value="1"/>
</dbReference>
<dbReference type="Pfam" id="PF08719">
    <property type="entry name" value="NADAR"/>
    <property type="match status" value="1"/>
</dbReference>
<proteinExistence type="predicted"/>
<reference evidence="2 3" key="1">
    <citation type="journal article" date="2014" name="Appl. Environ. Microbiol.">
        <title>Comparative genomic and morphological analysis of Listeria phages isolated from farm environments.</title>
        <authorList>
            <person name="Denes T."/>
            <person name="Vongkamjan K."/>
            <person name="Ackermann H.W."/>
            <person name="Moreno Switt A.I."/>
            <person name="Wiedmann M."/>
            <person name="den Bakker H.C."/>
        </authorList>
    </citation>
    <scope>NUCLEOTIDE SEQUENCE [LARGE SCALE GENOMIC DNA]</scope>
</reference>
<evidence type="ECO:0000259" key="1">
    <source>
        <dbReference type="Pfam" id="PF08719"/>
    </source>
</evidence>
<dbReference type="CDD" id="cd15457">
    <property type="entry name" value="NADAR"/>
    <property type="match status" value="1"/>
</dbReference>
<dbReference type="GeneID" id="19735632"/>
<dbReference type="InterPro" id="IPR037238">
    <property type="entry name" value="YbiA-like_sf"/>
</dbReference>
<dbReference type="OrthoDB" id="10627at10239"/>
<feature type="domain" description="NADAR" evidence="1">
    <location>
        <begin position="7"/>
        <end position="166"/>
    </location>
</feature>
<name>A0A059T5Q0_9CAUD</name>
<sequence>MRDKYTFFWGKESPFSNWHPSIFSLEYKQEGKETNKSIMFHNAEQAFMYEKARLFNDELVASQILSVPNGDPKTVKSLGRKVRGFNEATWDDNKEAIVFVILMAKFSQNKNLKAKLEATKGTTLVEASPYDTIWGVGLRESDPRILNKDLWRGSNLLGKTLQRVRDN</sequence>